<gene>
    <name evidence="1" type="ORF">GCM10007894_13240</name>
</gene>
<protein>
    <submittedName>
        <fullName evidence="1">DNA-binding protein</fullName>
    </submittedName>
</protein>
<accession>A0AA37TKV7</accession>
<dbReference type="GO" id="GO:0003677">
    <property type="term" value="F:DNA binding"/>
    <property type="evidence" value="ECO:0007669"/>
    <property type="project" value="UniProtKB-KW"/>
</dbReference>
<dbReference type="NCBIfam" id="TIGR02443">
    <property type="entry name" value="YheV family putative zinc ribbon protein"/>
    <property type="match status" value="1"/>
</dbReference>
<dbReference type="EMBL" id="BSPO01000002">
    <property type="protein sequence ID" value="GLS83347.1"/>
    <property type="molecule type" value="Genomic_DNA"/>
</dbReference>
<proteinExistence type="predicted"/>
<comment type="caution">
    <text evidence="1">The sequence shown here is derived from an EMBL/GenBank/DDBJ whole genome shotgun (WGS) entry which is preliminary data.</text>
</comment>
<evidence type="ECO:0000313" key="1">
    <source>
        <dbReference type="EMBL" id="GLS83347.1"/>
    </source>
</evidence>
<dbReference type="Proteomes" id="UP001157439">
    <property type="component" value="Unassembled WGS sequence"/>
</dbReference>
<sequence>MSKRKKRFIAGAVCPKCQAKDSIMLFILEGIETIECADCGHTQQQLESEQQSKSGDMIGLFKPE</sequence>
<dbReference type="AlphaFoldDB" id="A0AA37TKV7"/>
<evidence type="ECO:0000313" key="2">
    <source>
        <dbReference type="Proteomes" id="UP001157439"/>
    </source>
</evidence>
<reference evidence="1 2" key="1">
    <citation type="journal article" date="2014" name="Int. J. Syst. Evol. Microbiol.">
        <title>Complete genome sequence of Corynebacterium casei LMG S-19264T (=DSM 44701T), isolated from a smear-ripened cheese.</title>
        <authorList>
            <consortium name="US DOE Joint Genome Institute (JGI-PGF)"/>
            <person name="Walter F."/>
            <person name="Albersmeier A."/>
            <person name="Kalinowski J."/>
            <person name="Ruckert C."/>
        </authorList>
    </citation>
    <scope>NUCLEOTIDE SEQUENCE [LARGE SCALE GENOMIC DNA]</scope>
    <source>
        <strain evidence="1 2">NBRC 112785</strain>
    </source>
</reference>
<dbReference type="Pfam" id="PF09526">
    <property type="entry name" value="DUF2387"/>
    <property type="match status" value="1"/>
</dbReference>
<dbReference type="InterPro" id="IPR012658">
    <property type="entry name" value="YheV"/>
</dbReference>
<keyword evidence="1" id="KW-0238">DNA-binding</keyword>
<keyword evidence="2" id="KW-1185">Reference proteome</keyword>
<organism evidence="1 2">
    <name type="scientific">Paraferrimonas haliotis</name>
    <dbReference type="NCBI Taxonomy" id="2013866"/>
    <lineage>
        <taxon>Bacteria</taxon>
        <taxon>Pseudomonadati</taxon>
        <taxon>Pseudomonadota</taxon>
        <taxon>Gammaproteobacteria</taxon>
        <taxon>Alteromonadales</taxon>
        <taxon>Ferrimonadaceae</taxon>
        <taxon>Paraferrimonas</taxon>
    </lineage>
</organism>
<dbReference type="RefSeq" id="WP_095497097.1">
    <property type="nucleotide sequence ID" value="NZ_BSPO01000002.1"/>
</dbReference>
<name>A0AA37TKV7_9GAMM</name>